<proteinExistence type="predicted"/>
<keyword evidence="3" id="KW-1185">Reference proteome</keyword>
<protein>
    <submittedName>
        <fullName evidence="2">PepSY domain-containing protein</fullName>
    </submittedName>
</protein>
<sequence>MRTKDSKFKKRLKQNIYKYHKYLAFFTILPVIFWSLSGIMHPMMSHFFKPEIAKEYLENQRIDTTKINFTLKEVLTKNNINSIKNFRIVSFKNQQFYQVKNSKNEFMYFNTQTSNLLKNGDNLYAEWLSRYFLNDSISKVSNHIVLTEFDNQYKYINRYLPVHKISYNRNDEMEIYVETASSKLATFNPKSRQAFIWFFDTFHNFSFIEKISNEYARIILVGFSLSIILLSALSGLIIYGLFWKQFKKINTTTSELKARKNHRKLGLLFSFFTFAFVLSGLFHIIKKWEPNTITSLVYEPIFKTKSIDFDIKKLNLDWNEEINFGLINFNNKTYLRSSTKKIEKNDNKDLKNKPKPSYTISFYKINQLNKPEDLDVKYAQFLVTELNKEHQFIDRNLLEESNQKEVAILNDFDKKEYGFVNKRLPVIKIAYNTPENNTFFIETNTSRIAAKVNNYDRAEGYTFALFHKFLYLEWAGKSIRDFVTVLTALSILVICIMGLLILKRK</sequence>
<reference evidence="2 3" key="1">
    <citation type="submission" date="2020-08" db="EMBL/GenBank/DDBJ databases">
        <title>Description of novel Flavobacterium F-408 isolate.</title>
        <authorList>
            <person name="Saticioglu I.B."/>
            <person name="Duman M."/>
            <person name="Altun S."/>
        </authorList>
    </citation>
    <scope>NUCLEOTIDE SEQUENCE [LARGE SCALE GENOMIC DNA]</scope>
    <source>
        <strain evidence="2 3">F-408</strain>
    </source>
</reference>
<name>A0ABR7IXJ2_9FLAO</name>
<feature type="transmembrane region" description="Helical" evidence="1">
    <location>
        <begin position="264"/>
        <end position="285"/>
    </location>
</feature>
<dbReference type="EMBL" id="JACRUN010000002">
    <property type="protein sequence ID" value="MBC5834495.1"/>
    <property type="molecule type" value="Genomic_DNA"/>
</dbReference>
<keyword evidence="1" id="KW-0812">Transmembrane</keyword>
<gene>
    <name evidence="2" type="ORF">H8R27_06305</name>
</gene>
<evidence type="ECO:0000313" key="3">
    <source>
        <dbReference type="Proteomes" id="UP000605990"/>
    </source>
</evidence>
<feature type="transmembrane region" description="Helical" evidence="1">
    <location>
        <begin position="482"/>
        <end position="502"/>
    </location>
</feature>
<keyword evidence="1" id="KW-0472">Membrane</keyword>
<accession>A0ABR7IXJ2</accession>
<keyword evidence="1" id="KW-1133">Transmembrane helix</keyword>
<dbReference type="Proteomes" id="UP000605990">
    <property type="component" value="Unassembled WGS sequence"/>
</dbReference>
<comment type="caution">
    <text evidence="2">The sequence shown here is derived from an EMBL/GenBank/DDBJ whole genome shotgun (WGS) entry which is preliminary data.</text>
</comment>
<feature type="transmembrane region" description="Helical" evidence="1">
    <location>
        <begin position="218"/>
        <end position="243"/>
    </location>
</feature>
<dbReference type="InterPro" id="IPR005625">
    <property type="entry name" value="PepSY-ass_TM"/>
</dbReference>
<evidence type="ECO:0000313" key="2">
    <source>
        <dbReference type="EMBL" id="MBC5834495.1"/>
    </source>
</evidence>
<organism evidence="2 3">
    <name type="scientific">Flavobacterium bernardetii</name>
    <dbReference type="NCBI Taxonomy" id="2813823"/>
    <lineage>
        <taxon>Bacteria</taxon>
        <taxon>Pseudomonadati</taxon>
        <taxon>Bacteroidota</taxon>
        <taxon>Flavobacteriia</taxon>
        <taxon>Flavobacteriales</taxon>
        <taxon>Flavobacteriaceae</taxon>
        <taxon>Flavobacterium</taxon>
    </lineage>
</organism>
<dbReference type="RefSeq" id="WP_166126075.1">
    <property type="nucleotide sequence ID" value="NZ_JAANOQ010000003.1"/>
</dbReference>
<feature type="transmembrane region" description="Helical" evidence="1">
    <location>
        <begin position="21"/>
        <end position="40"/>
    </location>
</feature>
<evidence type="ECO:0000256" key="1">
    <source>
        <dbReference type="SAM" id="Phobius"/>
    </source>
</evidence>
<dbReference type="Pfam" id="PF03929">
    <property type="entry name" value="PepSY_TM"/>
    <property type="match status" value="1"/>
</dbReference>